<reference evidence="2" key="1">
    <citation type="submission" date="2017-05" db="UniProtKB">
        <authorList>
            <consortium name="EnsemblMetazoa"/>
        </authorList>
    </citation>
    <scope>IDENTIFICATION</scope>
</reference>
<proteinExistence type="predicted"/>
<evidence type="ECO:0000313" key="2">
    <source>
        <dbReference type="EnsemblMetazoa" id="Aqu2.1.39060_001"/>
    </source>
</evidence>
<dbReference type="EnsemblMetazoa" id="Aqu2.1.39060_001">
    <property type="protein sequence ID" value="Aqu2.1.39060_001"/>
    <property type="gene ID" value="Aqu2.1.39060"/>
</dbReference>
<evidence type="ECO:0000256" key="1">
    <source>
        <dbReference type="SAM" id="MobiDB-lite"/>
    </source>
</evidence>
<dbReference type="InParanoid" id="A0A1X7VFH4"/>
<feature type="region of interest" description="Disordered" evidence="1">
    <location>
        <begin position="1"/>
        <end position="23"/>
    </location>
</feature>
<organism evidence="2">
    <name type="scientific">Amphimedon queenslandica</name>
    <name type="common">Sponge</name>
    <dbReference type="NCBI Taxonomy" id="400682"/>
    <lineage>
        <taxon>Eukaryota</taxon>
        <taxon>Metazoa</taxon>
        <taxon>Porifera</taxon>
        <taxon>Demospongiae</taxon>
        <taxon>Heteroscleromorpha</taxon>
        <taxon>Haplosclerida</taxon>
        <taxon>Niphatidae</taxon>
        <taxon>Amphimedon</taxon>
    </lineage>
</organism>
<protein>
    <submittedName>
        <fullName evidence="2">Uncharacterized protein</fullName>
    </submittedName>
</protein>
<name>A0A1X7VFH4_AMPQE</name>
<dbReference type="AlphaFoldDB" id="A0A1X7VFH4"/>
<sequence length="117" mass="13157">MADRNSVKRATVALGSGEKGPEELSFISEGLPPIPSKVVQKIEKGEYVKFVDILLRKSGWEEPSISEFVQEEIIVVIQSKHLNCQKKRSRMWLFQLRHSPHLPQSGIGNIPPILVIS</sequence>
<accession>A0A1X7VFH4</accession>